<name>A0A2U8UPY6_9CAUD</name>
<dbReference type="Proteomes" id="UP000246233">
    <property type="component" value="Segment"/>
</dbReference>
<dbReference type="RefSeq" id="YP_010061249.1">
    <property type="nucleotide sequence ID" value="NC_054781.1"/>
</dbReference>
<dbReference type="KEGG" id="vg:64869134"/>
<dbReference type="EMBL" id="MH155876">
    <property type="protein sequence ID" value="AWN05789.1"/>
    <property type="molecule type" value="Genomic_DNA"/>
</dbReference>
<protein>
    <submittedName>
        <fullName evidence="1">Tail terminator</fullName>
    </submittedName>
</protein>
<proteinExistence type="predicted"/>
<keyword evidence="2" id="KW-1185">Reference proteome</keyword>
<dbReference type="GeneID" id="64869134"/>
<organism evidence="1 2">
    <name type="scientific">Mycobacterium phage Priamo</name>
    <dbReference type="NCBI Taxonomy" id="2182403"/>
    <lineage>
        <taxon>Viruses</taxon>
        <taxon>Duplodnaviria</taxon>
        <taxon>Heunggongvirae</taxon>
        <taxon>Uroviricota</taxon>
        <taxon>Caudoviricetes</taxon>
        <taxon>Gladiatorvirus</taxon>
        <taxon>Gladiatorvirus priamo</taxon>
    </lineage>
</organism>
<accession>A0A2U8UPY6</accession>
<evidence type="ECO:0000313" key="2">
    <source>
        <dbReference type="Proteomes" id="UP000246233"/>
    </source>
</evidence>
<sequence length="148" mass="16657">MIYLPRIQSVVAPILRGDPRLDGVTVVTWVPDVDFRDFPMLNVRRVGGIRNPNAPALHSLPVIELTAYSTEGLIECEELYETALDVLYDAVRNGTQTPEGYLTSIFETFGATQFSSLYQDSWRIQGLMRLGVRRPRNNPPPEKVNTHG</sequence>
<evidence type="ECO:0000313" key="1">
    <source>
        <dbReference type="EMBL" id="AWN05789.1"/>
    </source>
</evidence>
<reference evidence="2" key="1">
    <citation type="submission" date="2018-04" db="EMBL/GenBank/DDBJ databases">
        <authorList>
            <person name="Gomez-Rosado J.O."/>
            <person name="Gonzalez-Garcia E.M."/>
            <person name="Gonzalez-Leon M.A."/>
            <person name="Gonzalez-Rodriguez J."/>
            <person name="Gonzalez-Santos L.I."/>
            <person name="Goveo-Rivera I.A."/>
            <person name="Gutierrez-Silva J.C."/>
            <person name="Issa-Mahmud S."/>
            <person name="Lopez-Llera J.N."/>
            <person name="Marrero-Visalden G."/>
            <person name="Muyet-Blasini E."/>
            <person name="Ortiz-Torres X.D."/>
            <person name="Palacios-Vallejo J.G."/>
            <person name="Pichardo-Gonzalez P.A."/>
            <person name="Pou-Acosta P.M."/>
            <person name="Velez-Velazquez R.M."/>
            <person name="Fernandez-Martinez M."/>
            <person name="Maldonado-Vazquez N."/>
            <person name="Rubin M."/>
            <person name="Vazquez E."/>
            <person name="Garlena R.A."/>
            <person name="Russell D.A."/>
            <person name="Pope W.H."/>
            <person name="Jacobs-Sera D."/>
            <person name="Hatfull G.F."/>
        </authorList>
    </citation>
    <scope>NUCLEOTIDE SEQUENCE [LARGE SCALE GENOMIC DNA]</scope>
</reference>
<gene>
    <name evidence="1" type="primary">25</name>
    <name evidence="1" type="ORF">SEA_PRIAMO_25</name>
</gene>